<dbReference type="Proteomes" id="UP000320475">
    <property type="component" value="Unassembled WGS sequence"/>
</dbReference>
<feature type="repeat" description="TPR" evidence="3">
    <location>
        <begin position="583"/>
        <end position="616"/>
    </location>
</feature>
<dbReference type="Pfam" id="PF12895">
    <property type="entry name" value="ANAPC3"/>
    <property type="match status" value="1"/>
</dbReference>
<dbReference type="GO" id="GO:0005680">
    <property type="term" value="C:anaphase-promoting complex"/>
    <property type="evidence" value="ECO:0007669"/>
    <property type="project" value="TreeGrafter"/>
</dbReference>
<dbReference type="OrthoDB" id="10248520at2759"/>
<sequence length="751" mass="84950">MADRVPILFTILKTVVLYSLDRQLSDNAIFFAERLRCFYPAEEDAIYLVAKAYYAAAKPSVAAYVLRQQVENHVPSAYLFARACFDLERYHEGQEALERLLDDKPAAAAAAVNVPHEYSSVHPDTASIHCVMGELCRNGNKKDDAKTHYLTSFELNPFLWTSYEQLCRMNHRFDHDTDNPAHLPDLSAFFTQEKLLACYMDMIKGMTKLESALPQHNAAVPAQSAQMPRDRSTADQPSRLGLIPATSNGLSVANVSAPTLTERPRRTTATSSSTQSKASRSTTRSKTNSTGSRSINSKSKDPPSLGVKKPKGVEIRKITRSQTHALRSRSVSEDLLEDKSTTDNGRSISNNNVESPNLPLTTTTRGVASKETTFVASALDTNVNANAAAVTMDTEPQPGQDELDLAMKEVLHVLTCMAQACLKLSQNHCIEAIEMFENLPVSQQESGWVLSHIGQARYQLGEFAAADQVFSELRKREPYRMSKMDLYSTVLWQMKQDVKLSYLAHQLVEFDRWSPEAWCAVGNCFSIKFDHMAALKCFQRAIQLSPSHAYSYYLSGMEWMALGDAERAQASYRNAIKVDDRHYNAWFGLGLIYYRQESYDQAEFHFRRAATINPSNPSLQSYIALVMQKTKRYTEALEYFDRADRLSRYPNVLTKFRRAFVLVLLNRNQEALDELHKLELQAQGECNVYYLMGKVYRRLGQNHRAIHYLTMAQDHQVHQSTNIIKDAIDKVSGGMEEDDPATFDELFKKFE</sequence>
<feature type="compositionally biased region" description="Low complexity" evidence="4">
    <location>
        <begin position="267"/>
        <end position="294"/>
    </location>
</feature>
<dbReference type="GO" id="GO:0005737">
    <property type="term" value="C:cytoplasm"/>
    <property type="evidence" value="ECO:0007669"/>
    <property type="project" value="TreeGrafter"/>
</dbReference>
<dbReference type="PANTHER" id="PTHR12558:SF13">
    <property type="entry name" value="CELL DIVISION CYCLE PROTEIN 27 HOMOLOG"/>
    <property type="match status" value="1"/>
</dbReference>
<feature type="repeat" description="TPR" evidence="3">
    <location>
        <begin position="515"/>
        <end position="548"/>
    </location>
</feature>
<dbReference type="SUPFAM" id="SSF48452">
    <property type="entry name" value="TPR-like"/>
    <property type="match status" value="2"/>
</dbReference>
<evidence type="ECO:0000313" key="6">
    <source>
        <dbReference type="Proteomes" id="UP000320475"/>
    </source>
</evidence>
<gene>
    <name evidence="5" type="ORF">SeLEV6574_g02813</name>
</gene>
<dbReference type="AlphaFoldDB" id="A0A507D8I2"/>
<comment type="similarity">
    <text evidence="2">Belongs to the APC3/CDC27 family.</text>
</comment>
<dbReference type="GO" id="GO:0031145">
    <property type="term" value="P:anaphase-promoting complex-dependent catabolic process"/>
    <property type="evidence" value="ECO:0007669"/>
    <property type="project" value="TreeGrafter"/>
</dbReference>
<dbReference type="PROSITE" id="PS50005">
    <property type="entry name" value="TPR"/>
    <property type="match status" value="3"/>
</dbReference>
<dbReference type="SMART" id="SM00028">
    <property type="entry name" value="TPR"/>
    <property type="match status" value="7"/>
</dbReference>
<evidence type="ECO:0000256" key="4">
    <source>
        <dbReference type="SAM" id="MobiDB-lite"/>
    </source>
</evidence>
<proteinExistence type="inferred from homology"/>
<evidence type="ECO:0000256" key="3">
    <source>
        <dbReference type="PROSITE-ProRule" id="PRU00339"/>
    </source>
</evidence>
<dbReference type="Gene3D" id="1.25.40.10">
    <property type="entry name" value="Tetratricopeptide repeat domain"/>
    <property type="match status" value="4"/>
</dbReference>
<comment type="caution">
    <text evidence="5">The sequence shown here is derived from an EMBL/GenBank/DDBJ whole genome shotgun (WGS) entry which is preliminary data.</text>
</comment>
<dbReference type="Pfam" id="PF13432">
    <property type="entry name" value="TPR_16"/>
    <property type="match status" value="1"/>
</dbReference>
<evidence type="ECO:0000256" key="2">
    <source>
        <dbReference type="ARBA" id="ARBA00038210"/>
    </source>
</evidence>
<dbReference type="InterPro" id="IPR019734">
    <property type="entry name" value="TPR_rpt"/>
</dbReference>
<dbReference type="GO" id="GO:0007091">
    <property type="term" value="P:metaphase/anaphase transition of mitotic cell cycle"/>
    <property type="evidence" value="ECO:0007669"/>
    <property type="project" value="TreeGrafter"/>
</dbReference>
<feature type="compositionally biased region" description="Polar residues" evidence="4">
    <location>
        <begin position="342"/>
        <end position="366"/>
    </location>
</feature>
<dbReference type="PROSITE" id="PS50293">
    <property type="entry name" value="TPR_REGION"/>
    <property type="match status" value="1"/>
</dbReference>
<feature type="repeat" description="TPR" evidence="3">
    <location>
        <begin position="549"/>
        <end position="582"/>
    </location>
</feature>
<feature type="compositionally biased region" description="Polar residues" evidence="4">
    <location>
        <begin position="245"/>
        <end position="259"/>
    </location>
</feature>
<dbReference type="InterPro" id="IPR011990">
    <property type="entry name" value="TPR-like_helical_dom_sf"/>
</dbReference>
<evidence type="ECO:0000256" key="1">
    <source>
        <dbReference type="ARBA" id="ARBA00022803"/>
    </source>
</evidence>
<dbReference type="GO" id="GO:0016567">
    <property type="term" value="P:protein ubiquitination"/>
    <property type="evidence" value="ECO:0007669"/>
    <property type="project" value="TreeGrafter"/>
</dbReference>
<reference evidence="5 6" key="1">
    <citation type="journal article" date="2019" name="Sci. Rep.">
        <title>Comparative genomics of chytrid fungi reveal insights into the obligate biotrophic and pathogenic lifestyle of Synchytrium endobioticum.</title>
        <authorList>
            <person name="van de Vossenberg B.T.L.H."/>
            <person name="Warris S."/>
            <person name="Nguyen H.D.T."/>
            <person name="van Gent-Pelzer M.P.E."/>
            <person name="Joly D.L."/>
            <person name="van de Geest H.C."/>
            <person name="Bonants P.J.M."/>
            <person name="Smith D.S."/>
            <person name="Levesque C.A."/>
            <person name="van der Lee T.A.J."/>
        </authorList>
    </citation>
    <scope>NUCLEOTIDE SEQUENCE [LARGE SCALE GENOMIC DNA]</scope>
    <source>
        <strain evidence="5 6">LEV6574</strain>
    </source>
</reference>
<feature type="region of interest" description="Disordered" evidence="4">
    <location>
        <begin position="217"/>
        <end position="366"/>
    </location>
</feature>
<dbReference type="Pfam" id="PF13181">
    <property type="entry name" value="TPR_8"/>
    <property type="match status" value="2"/>
</dbReference>
<protein>
    <submittedName>
        <fullName evidence="5">Uncharacterized protein</fullName>
    </submittedName>
</protein>
<keyword evidence="1 3" id="KW-0802">TPR repeat</keyword>
<dbReference type="GO" id="GO:0051301">
    <property type="term" value="P:cell division"/>
    <property type="evidence" value="ECO:0007669"/>
    <property type="project" value="TreeGrafter"/>
</dbReference>
<organism evidence="5 6">
    <name type="scientific">Synchytrium endobioticum</name>
    <dbReference type="NCBI Taxonomy" id="286115"/>
    <lineage>
        <taxon>Eukaryota</taxon>
        <taxon>Fungi</taxon>
        <taxon>Fungi incertae sedis</taxon>
        <taxon>Chytridiomycota</taxon>
        <taxon>Chytridiomycota incertae sedis</taxon>
        <taxon>Chytridiomycetes</taxon>
        <taxon>Synchytriales</taxon>
        <taxon>Synchytriaceae</taxon>
        <taxon>Synchytrium</taxon>
    </lineage>
</organism>
<name>A0A507D8I2_9FUNG</name>
<dbReference type="EMBL" id="QEAM01000084">
    <property type="protein sequence ID" value="TPX47150.1"/>
    <property type="molecule type" value="Genomic_DNA"/>
</dbReference>
<dbReference type="VEuPathDB" id="FungiDB:SeMB42_g07316"/>
<evidence type="ECO:0000313" key="5">
    <source>
        <dbReference type="EMBL" id="TPX47150.1"/>
    </source>
</evidence>
<dbReference type="PANTHER" id="PTHR12558">
    <property type="entry name" value="CELL DIVISION CYCLE 16,23,27"/>
    <property type="match status" value="1"/>
</dbReference>
<accession>A0A507D8I2</accession>